<evidence type="ECO:0000256" key="1">
    <source>
        <dbReference type="SAM" id="MobiDB-lite"/>
    </source>
</evidence>
<dbReference type="VEuPathDB" id="GiardiaDB:GL50803_0017468"/>
<protein>
    <submittedName>
        <fullName evidence="2">Uncharacterized protein</fullName>
    </submittedName>
</protein>
<proteinExistence type="predicted"/>
<evidence type="ECO:0000313" key="3">
    <source>
        <dbReference type="Proteomes" id="UP000018320"/>
    </source>
</evidence>
<dbReference type="AlphaFoldDB" id="V6TK01"/>
<accession>V6TK01</accession>
<dbReference type="EMBL" id="AHGT01000006">
    <property type="protein sequence ID" value="ESU39091.1"/>
    <property type="molecule type" value="Genomic_DNA"/>
</dbReference>
<gene>
    <name evidence="2" type="ORF">DHA2_17468</name>
</gene>
<reference evidence="2 3" key="2">
    <citation type="journal article" date="2013" name="Genome Biol. Evol.">
        <title>Genome sequencing of Giardia lamblia genotypes A2 and B isolates (DH and GS) and comparative analysis with the genomes of genotypes A1 and E (WB and Pig).</title>
        <authorList>
            <person name="Adam R.D."/>
            <person name="Dahlstrom E.W."/>
            <person name="Martens C.A."/>
            <person name="Bruno D.P."/>
            <person name="Barbian K.D."/>
            <person name="Ricklefs S.M."/>
            <person name="Hernandez M.M."/>
            <person name="Narla N.P."/>
            <person name="Patel R.B."/>
            <person name="Porcella S.F."/>
            <person name="Nash T.E."/>
        </authorList>
    </citation>
    <scope>NUCLEOTIDE SEQUENCE [LARGE SCALE GENOMIC DNA]</scope>
    <source>
        <strain evidence="2 3">DH</strain>
    </source>
</reference>
<feature type="region of interest" description="Disordered" evidence="1">
    <location>
        <begin position="179"/>
        <end position="215"/>
    </location>
</feature>
<dbReference type="VEuPathDB" id="GiardiaDB:DHA2_17468"/>
<dbReference type="VEuPathDB" id="GiardiaDB:GL50581_3749"/>
<feature type="region of interest" description="Disordered" evidence="1">
    <location>
        <begin position="84"/>
        <end position="105"/>
    </location>
</feature>
<dbReference type="Proteomes" id="UP000018320">
    <property type="component" value="Unassembled WGS sequence"/>
</dbReference>
<organism evidence="2 3">
    <name type="scientific">Giardia intestinalis</name>
    <name type="common">Giardia lamblia</name>
    <dbReference type="NCBI Taxonomy" id="5741"/>
    <lineage>
        <taxon>Eukaryota</taxon>
        <taxon>Metamonada</taxon>
        <taxon>Diplomonadida</taxon>
        <taxon>Hexamitidae</taxon>
        <taxon>Giardiinae</taxon>
        <taxon>Giardia</taxon>
    </lineage>
</organism>
<evidence type="ECO:0000313" key="2">
    <source>
        <dbReference type="EMBL" id="ESU39091.1"/>
    </source>
</evidence>
<comment type="caution">
    <text evidence="2">The sequence shown here is derived from an EMBL/GenBank/DDBJ whole genome shotgun (WGS) entry which is preliminary data.</text>
</comment>
<sequence>MRRGPACTNVGPQSKPGLVFVGAIGPFACSPVLPRASRKNRIQKRMPGYSLITDGRHGSAIRSLTPLKNRVRARPNGAASLLTPSGGRSTSYCERRSPGMSKPSLHESILRDSLAEELGLTASMRVLPERSTRTNLFQALDSQMQEINAQLTVHPDIEAPKYTRKDFYGADVPRDVAPSYSGAVTTTEPGYRRSPVSLSGEYRPTRSYVDNSQSGLSGKPFPELLQFNQGDISDYNPMGVYSSCSVIKNRALAQSSYNPDLFPDALIGKPKVDTTRVITAPKNNGTLNGPLRYSSEYEHGNARIELGTFDRSATIRTIGNVTQNATSTSRPLTVSTLS</sequence>
<reference evidence="3" key="1">
    <citation type="submission" date="2012-02" db="EMBL/GenBank/DDBJ databases">
        <title>Genome sequencing of Giardia lamblia Genotypes A2 and B isolates (DH and GS) and comparative analysis with the genomes of Genotypes A1 and E (WB and Pig).</title>
        <authorList>
            <person name="Adam R."/>
            <person name="Dahlstrom E."/>
            <person name="Martens C."/>
            <person name="Bruno D."/>
            <person name="Barbian K."/>
            <person name="Porcella S.F."/>
            <person name="Nash T."/>
        </authorList>
    </citation>
    <scope>NUCLEOTIDE SEQUENCE</scope>
    <source>
        <strain evidence="3">DH</strain>
    </source>
</reference>
<name>V6TK01_GIAIN</name>
<dbReference type="VEuPathDB" id="GiardiaDB:QR46_1563"/>